<protein>
    <submittedName>
        <fullName evidence="1">Polyol transporter 5</fullName>
    </submittedName>
</protein>
<organism evidence="1 2">
    <name type="scientific">Camellia lanceoleosa</name>
    <dbReference type="NCBI Taxonomy" id="1840588"/>
    <lineage>
        <taxon>Eukaryota</taxon>
        <taxon>Viridiplantae</taxon>
        <taxon>Streptophyta</taxon>
        <taxon>Embryophyta</taxon>
        <taxon>Tracheophyta</taxon>
        <taxon>Spermatophyta</taxon>
        <taxon>Magnoliopsida</taxon>
        <taxon>eudicotyledons</taxon>
        <taxon>Gunneridae</taxon>
        <taxon>Pentapetalae</taxon>
        <taxon>asterids</taxon>
        <taxon>Ericales</taxon>
        <taxon>Theaceae</taxon>
        <taxon>Camellia</taxon>
    </lineage>
</organism>
<gene>
    <name evidence="1" type="ORF">LOK49_LG05G01931</name>
</gene>
<sequence length="146" mass="16017">MLGVGAIPSVFLALGVLAMPESPRWLVLQGRLGDAKRVLDKTSNSKEEAQLRLADIKEAVEIPKECNDDVVQHCGYGHVPGDSRVEFDYHRLLRQETDLGRCFGDHVNPSICCLVLDWDGARHVGLQLGDFSTETAGTRDKRGSSS</sequence>
<dbReference type="EMBL" id="CM045761">
    <property type="protein sequence ID" value="KAI8015200.1"/>
    <property type="molecule type" value="Genomic_DNA"/>
</dbReference>
<dbReference type="Proteomes" id="UP001060215">
    <property type="component" value="Chromosome 4"/>
</dbReference>
<reference evidence="1 2" key="1">
    <citation type="journal article" date="2022" name="Plant J.">
        <title>Chromosome-level genome of Camellia lanceoleosa provides a valuable resource for understanding genome evolution and self-incompatibility.</title>
        <authorList>
            <person name="Gong W."/>
            <person name="Xiao S."/>
            <person name="Wang L."/>
            <person name="Liao Z."/>
            <person name="Chang Y."/>
            <person name="Mo W."/>
            <person name="Hu G."/>
            <person name="Li W."/>
            <person name="Zhao G."/>
            <person name="Zhu H."/>
            <person name="Hu X."/>
            <person name="Ji K."/>
            <person name="Xiang X."/>
            <person name="Song Q."/>
            <person name="Yuan D."/>
            <person name="Jin S."/>
            <person name="Zhang L."/>
        </authorList>
    </citation>
    <scope>NUCLEOTIDE SEQUENCE [LARGE SCALE GENOMIC DNA]</scope>
    <source>
        <strain evidence="1">SQ_2022a</strain>
    </source>
</reference>
<comment type="caution">
    <text evidence="1">The sequence shown here is derived from an EMBL/GenBank/DDBJ whole genome shotgun (WGS) entry which is preliminary data.</text>
</comment>
<name>A0ACC0HPR2_9ERIC</name>
<accession>A0ACC0HPR2</accession>
<evidence type="ECO:0000313" key="1">
    <source>
        <dbReference type="EMBL" id="KAI8015200.1"/>
    </source>
</evidence>
<keyword evidence="2" id="KW-1185">Reference proteome</keyword>
<evidence type="ECO:0000313" key="2">
    <source>
        <dbReference type="Proteomes" id="UP001060215"/>
    </source>
</evidence>
<proteinExistence type="predicted"/>